<dbReference type="AlphaFoldDB" id="A0A8J3QW88"/>
<gene>
    <name evidence="1" type="ORF">Raf01_64460</name>
</gene>
<dbReference type="Pfam" id="PF20102">
    <property type="entry name" value="DUF6492"/>
    <property type="match status" value="1"/>
</dbReference>
<dbReference type="Proteomes" id="UP000642748">
    <property type="component" value="Unassembled WGS sequence"/>
</dbReference>
<evidence type="ECO:0000313" key="1">
    <source>
        <dbReference type="EMBL" id="GIH18274.1"/>
    </source>
</evidence>
<sequence length="335" mass="37621">MTGRDGWANINETCLVLDGRARDRRERDGRARDQTTNGSHLSMSELAVITPSFRGDAEIFSDLHRSVLEFTPVDTVHHVFVPKKDKPLFARYEGPRCRVWTSAELLPSRYLRIGRGDSYVNVRRPWPPVRGWISQQAIKIAAAAQLDADVVVVADSDIVLVRPVGVERFTAAGQRLIYREDNGVNAGMERHLIWHRVARELFGLPPAPPPPLPDYVSSFNFWEPAVVRAMRQRIQDTTGRDWLDAFTAQLHISEFMLYGIFVDEVLDAGGSRREADTTVCHNTWQTTPMDHDEAIAFVDRLSPAAVAMMISAKSHTPIDVRRAAIERCAAIVKSG</sequence>
<dbReference type="InterPro" id="IPR045499">
    <property type="entry name" value="DUF6492"/>
</dbReference>
<dbReference type="EMBL" id="BONZ01000065">
    <property type="protein sequence ID" value="GIH18274.1"/>
    <property type="molecule type" value="Genomic_DNA"/>
</dbReference>
<reference evidence="1" key="1">
    <citation type="submission" date="2021-01" db="EMBL/GenBank/DDBJ databases">
        <title>Whole genome shotgun sequence of Rugosimonospora africana NBRC 104875.</title>
        <authorList>
            <person name="Komaki H."/>
            <person name="Tamura T."/>
        </authorList>
    </citation>
    <scope>NUCLEOTIDE SEQUENCE</scope>
    <source>
        <strain evidence="1">NBRC 104875</strain>
    </source>
</reference>
<protein>
    <submittedName>
        <fullName evidence="1">Uncharacterized protein</fullName>
    </submittedName>
</protein>
<evidence type="ECO:0000313" key="2">
    <source>
        <dbReference type="Proteomes" id="UP000642748"/>
    </source>
</evidence>
<proteinExistence type="predicted"/>
<name>A0A8J3QW88_9ACTN</name>
<accession>A0A8J3QW88</accession>
<organism evidence="1 2">
    <name type="scientific">Rugosimonospora africana</name>
    <dbReference type="NCBI Taxonomy" id="556532"/>
    <lineage>
        <taxon>Bacteria</taxon>
        <taxon>Bacillati</taxon>
        <taxon>Actinomycetota</taxon>
        <taxon>Actinomycetes</taxon>
        <taxon>Micromonosporales</taxon>
        <taxon>Micromonosporaceae</taxon>
        <taxon>Rugosimonospora</taxon>
    </lineage>
</organism>
<comment type="caution">
    <text evidence="1">The sequence shown here is derived from an EMBL/GenBank/DDBJ whole genome shotgun (WGS) entry which is preliminary data.</text>
</comment>
<keyword evidence="2" id="KW-1185">Reference proteome</keyword>